<evidence type="ECO:0000256" key="1">
    <source>
        <dbReference type="ARBA" id="ARBA00004651"/>
    </source>
</evidence>
<keyword evidence="2" id="KW-1003">Cell membrane</keyword>
<keyword evidence="5 6" id="KW-0472">Membrane</keyword>
<comment type="subcellular location">
    <subcellularLocation>
        <location evidence="1">Cell membrane</location>
        <topology evidence="1">Multi-pass membrane protein</topology>
    </subcellularLocation>
</comment>
<dbReference type="InterPro" id="IPR005538">
    <property type="entry name" value="LrgA/CidA"/>
</dbReference>
<evidence type="ECO:0000256" key="6">
    <source>
        <dbReference type="SAM" id="Phobius"/>
    </source>
</evidence>
<proteinExistence type="predicted"/>
<evidence type="ECO:0000313" key="8">
    <source>
        <dbReference type="Proteomes" id="UP000185766"/>
    </source>
</evidence>
<keyword evidence="3 6" id="KW-0812">Transmembrane</keyword>
<dbReference type="RefSeq" id="WP_074865978.1">
    <property type="nucleotide sequence ID" value="NZ_FOAS01000004.1"/>
</dbReference>
<keyword evidence="4 6" id="KW-1133">Transmembrane helix</keyword>
<evidence type="ECO:0000256" key="2">
    <source>
        <dbReference type="ARBA" id="ARBA00022475"/>
    </source>
</evidence>
<dbReference type="AlphaFoldDB" id="A0A1H7J5Z2"/>
<gene>
    <name evidence="7" type="ORF">SAMN05216214_104181</name>
</gene>
<name>A0A1H7J5Z2_9GAMM</name>
<sequence length="121" mass="13287">MLLRGITALIVLQIIGSGVQVLLLPMLPGPIIGLLLLFIWLLLRGEVSPALHEGAGALLRYLPLLLVPPSAGVILYAADLADDLLKLALVLLVSLTVSLWFTGFFMQWLIRRQQRKEASHE</sequence>
<dbReference type="PANTHER" id="PTHR33931:SF2">
    <property type="entry name" value="HOLIN-LIKE PROTEIN CIDA"/>
    <property type="match status" value="1"/>
</dbReference>
<dbReference type="PANTHER" id="PTHR33931">
    <property type="entry name" value="HOLIN-LIKE PROTEIN CIDA-RELATED"/>
    <property type="match status" value="1"/>
</dbReference>
<dbReference type="Pfam" id="PF03788">
    <property type="entry name" value="LrgA"/>
    <property type="match status" value="1"/>
</dbReference>
<reference evidence="7 8" key="1">
    <citation type="submission" date="2016-10" db="EMBL/GenBank/DDBJ databases">
        <authorList>
            <person name="de Groot N.N."/>
        </authorList>
    </citation>
    <scope>NUCLEOTIDE SEQUENCE [LARGE SCALE GENOMIC DNA]</scope>
    <source>
        <strain evidence="7 8">JCM 19513</strain>
    </source>
</reference>
<dbReference type="GO" id="GO:0005886">
    <property type="term" value="C:plasma membrane"/>
    <property type="evidence" value="ECO:0007669"/>
    <property type="project" value="UniProtKB-SubCell"/>
</dbReference>
<dbReference type="GO" id="GO:0016787">
    <property type="term" value="F:hydrolase activity"/>
    <property type="evidence" value="ECO:0007669"/>
    <property type="project" value="UniProtKB-KW"/>
</dbReference>
<feature type="transmembrane region" description="Helical" evidence="6">
    <location>
        <begin position="84"/>
        <end position="106"/>
    </location>
</feature>
<accession>A0A1H7J5Z2</accession>
<keyword evidence="7" id="KW-0378">Hydrolase</keyword>
<feature type="transmembrane region" description="Helical" evidence="6">
    <location>
        <begin position="55"/>
        <end position="78"/>
    </location>
</feature>
<keyword evidence="8" id="KW-1185">Reference proteome</keyword>
<organism evidence="7 8">
    <name type="scientific">Atopomonas hussainii</name>
    <dbReference type="NCBI Taxonomy" id="1429083"/>
    <lineage>
        <taxon>Bacteria</taxon>
        <taxon>Pseudomonadati</taxon>
        <taxon>Pseudomonadota</taxon>
        <taxon>Gammaproteobacteria</taxon>
        <taxon>Pseudomonadales</taxon>
        <taxon>Pseudomonadaceae</taxon>
        <taxon>Atopomonas</taxon>
    </lineage>
</organism>
<dbReference type="Proteomes" id="UP000185766">
    <property type="component" value="Unassembled WGS sequence"/>
</dbReference>
<evidence type="ECO:0000256" key="5">
    <source>
        <dbReference type="ARBA" id="ARBA00023136"/>
    </source>
</evidence>
<evidence type="ECO:0000256" key="3">
    <source>
        <dbReference type="ARBA" id="ARBA00022692"/>
    </source>
</evidence>
<feature type="transmembrane region" description="Helical" evidence="6">
    <location>
        <begin position="26"/>
        <end position="43"/>
    </location>
</feature>
<protein>
    <submittedName>
        <fullName evidence="7">Putative effector of murein hydrolase LrgA, UPF0299 family</fullName>
    </submittedName>
</protein>
<dbReference type="EMBL" id="FOAS01000004">
    <property type="protein sequence ID" value="SEK70193.1"/>
    <property type="molecule type" value="Genomic_DNA"/>
</dbReference>
<evidence type="ECO:0000256" key="4">
    <source>
        <dbReference type="ARBA" id="ARBA00022989"/>
    </source>
</evidence>
<evidence type="ECO:0000313" key="7">
    <source>
        <dbReference type="EMBL" id="SEK70193.1"/>
    </source>
</evidence>
<dbReference type="STRING" id="1429083.GCA_001885685_00663"/>